<dbReference type="AlphaFoldDB" id="Q75H56"/>
<name>Q75H56_ORYSJ</name>
<dbReference type="EMBL" id="AC136972">
    <property type="protein sequence ID" value="AAR00622.1"/>
    <property type="molecule type" value="Genomic_DNA"/>
</dbReference>
<evidence type="ECO:0000256" key="1">
    <source>
        <dbReference type="SAM" id="MobiDB-lite"/>
    </source>
</evidence>
<feature type="region of interest" description="Disordered" evidence="1">
    <location>
        <begin position="1"/>
        <end position="40"/>
    </location>
</feature>
<organism evidence="2 3">
    <name type="scientific">Oryza sativa subsp. japonica</name>
    <name type="common">Rice</name>
    <dbReference type="NCBI Taxonomy" id="39947"/>
    <lineage>
        <taxon>Eukaryota</taxon>
        <taxon>Viridiplantae</taxon>
        <taxon>Streptophyta</taxon>
        <taxon>Embryophyta</taxon>
        <taxon>Tracheophyta</taxon>
        <taxon>Spermatophyta</taxon>
        <taxon>Magnoliopsida</taxon>
        <taxon>Liliopsida</taxon>
        <taxon>Poales</taxon>
        <taxon>Poaceae</taxon>
        <taxon>BOP clade</taxon>
        <taxon>Oryzoideae</taxon>
        <taxon>Oryzeae</taxon>
        <taxon>Oryzinae</taxon>
        <taxon>Oryza</taxon>
        <taxon>Oryza sativa</taxon>
    </lineage>
</organism>
<feature type="compositionally biased region" description="Basic residues" evidence="1">
    <location>
        <begin position="107"/>
        <end position="120"/>
    </location>
</feature>
<proteinExistence type="predicted"/>
<feature type="compositionally biased region" description="Low complexity" evidence="1">
    <location>
        <begin position="8"/>
        <end position="17"/>
    </location>
</feature>
<evidence type="ECO:0000313" key="3">
    <source>
        <dbReference type="Proteomes" id="UP000000763"/>
    </source>
</evidence>
<dbReference type="Proteomes" id="UP000000763">
    <property type="component" value="Chromosome 3"/>
</dbReference>
<sequence length="209" mass="22829">MPPRWAASSPTSVPVSPRCGRARRHPPGSPPSRFCHPIPPGLLDPDASFLELSQVGNAGRRANHRGSPQDAGEALLLQAPCSCAFSSSSRNIKPPPRKERGGNAGRRASRRGSPPRRCRHPYSSEPSPPPLLAGAAGSTILLSHRKVSKLADHSFRSFNLFSCVTTVSKLGFEYHLGTGMTQSNKFEDLNSRFASLWTGMTQRYKFRDR</sequence>
<reference evidence="3" key="1">
    <citation type="journal article" date="2005" name="Nature">
        <title>The map-based sequence of the rice genome.</title>
        <authorList>
            <consortium name="International rice genome sequencing project (IRGSP)"/>
            <person name="Matsumoto T."/>
            <person name="Wu J."/>
            <person name="Kanamori H."/>
            <person name="Katayose Y."/>
            <person name="Fujisawa M."/>
            <person name="Namiki N."/>
            <person name="Mizuno H."/>
            <person name="Yamamoto K."/>
            <person name="Antonio B.A."/>
            <person name="Baba T."/>
            <person name="Sakata K."/>
            <person name="Nagamura Y."/>
            <person name="Aoki H."/>
            <person name="Arikawa K."/>
            <person name="Arita K."/>
            <person name="Bito T."/>
            <person name="Chiden Y."/>
            <person name="Fujitsuka N."/>
            <person name="Fukunaka R."/>
            <person name="Hamada M."/>
            <person name="Harada C."/>
            <person name="Hayashi A."/>
            <person name="Hijishita S."/>
            <person name="Honda M."/>
            <person name="Hosokawa S."/>
            <person name="Ichikawa Y."/>
            <person name="Idonuma A."/>
            <person name="Iijima M."/>
            <person name="Ikeda M."/>
            <person name="Ikeno M."/>
            <person name="Ito K."/>
            <person name="Ito S."/>
            <person name="Ito T."/>
            <person name="Ito Y."/>
            <person name="Ito Y."/>
            <person name="Iwabuchi A."/>
            <person name="Kamiya K."/>
            <person name="Karasawa W."/>
            <person name="Kurita K."/>
            <person name="Katagiri S."/>
            <person name="Kikuta A."/>
            <person name="Kobayashi H."/>
            <person name="Kobayashi N."/>
            <person name="Machita K."/>
            <person name="Maehara T."/>
            <person name="Masukawa M."/>
            <person name="Mizubayashi T."/>
            <person name="Mukai Y."/>
            <person name="Nagasaki H."/>
            <person name="Nagata Y."/>
            <person name="Naito S."/>
            <person name="Nakashima M."/>
            <person name="Nakama Y."/>
            <person name="Nakamichi Y."/>
            <person name="Nakamura M."/>
            <person name="Meguro A."/>
            <person name="Negishi M."/>
            <person name="Ohta I."/>
            <person name="Ohta T."/>
            <person name="Okamoto M."/>
            <person name="Ono N."/>
            <person name="Saji S."/>
            <person name="Sakaguchi M."/>
            <person name="Sakai K."/>
            <person name="Shibata M."/>
            <person name="Shimokawa T."/>
            <person name="Song J."/>
            <person name="Takazaki Y."/>
            <person name="Terasawa K."/>
            <person name="Tsugane M."/>
            <person name="Tsuji K."/>
            <person name="Ueda S."/>
            <person name="Waki K."/>
            <person name="Yamagata H."/>
            <person name="Yamamoto M."/>
            <person name="Yamamoto S."/>
            <person name="Yamane H."/>
            <person name="Yoshiki S."/>
            <person name="Yoshihara R."/>
            <person name="Yukawa K."/>
            <person name="Zhong H."/>
            <person name="Yano M."/>
            <person name="Yuan Q."/>
            <person name="Ouyang S."/>
            <person name="Liu J."/>
            <person name="Jones K.M."/>
            <person name="Gansberger K."/>
            <person name="Moffat K."/>
            <person name="Hill J."/>
            <person name="Bera J."/>
            <person name="Fadrosh D."/>
            <person name="Jin S."/>
            <person name="Johri S."/>
            <person name="Kim M."/>
            <person name="Overton L."/>
            <person name="Reardon M."/>
            <person name="Tsitrin T."/>
            <person name="Vuong H."/>
            <person name="Weaver B."/>
            <person name="Ciecko A."/>
            <person name="Tallon L."/>
            <person name="Jackson J."/>
            <person name="Pai G."/>
            <person name="Aken S.V."/>
            <person name="Utterback T."/>
            <person name="Reidmuller S."/>
            <person name="Feldblyum T."/>
            <person name="Hsiao J."/>
            <person name="Zismann V."/>
            <person name="Iobst S."/>
            <person name="de Vazeille A.R."/>
            <person name="Buell C.R."/>
            <person name="Ying K."/>
            <person name="Li Y."/>
            <person name="Lu T."/>
            <person name="Huang Y."/>
            <person name="Zhao Q."/>
            <person name="Feng Q."/>
            <person name="Zhang L."/>
            <person name="Zhu J."/>
            <person name="Weng Q."/>
            <person name="Mu J."/>
            <person name="Lu Y."/>
            <person name="Fan D."/>
            <person name="Liu Y."/>
            <person name="Guan J."/>
            <person name="Zhang Y."/>
            <person name="Yu S."/>
            <person name="Liu X."/>
            <person name="Zhang Y."/>
            <person name="Hong G."/>
            <person name="Han B."/>
            <person name="Choisne N."/>
            <person name="Demange N."/>
            <person name="Orjeda G."/>
            <person name="Samain S."/>
            <person name="Cattolico L."/>
            <person name="Pelletier E."/>
            <person name="Couloux A."/>
            <person name="Segurens B."/>
            <person name="Wincker P."/>
            <person name="D'Hont A."/>
            <person name="Scarpelli C."/>
            <person name="Weissenbach J."/>
            <person name="Salanoubat M."/>
            <person name="Quetier F."/>
            <person name="Yu Y."/>
            <person name="Kim H.R."/>
            <person name="Rambo T."/>
            <person name="Currie J."/>
            <person name="Collura K."/>
            <person name="Luo M."/>
            <person name="Yang T."/>
            <person name="Ammiraju J.S.S."/>
            <person name="Engler F."/>
            <person name="Soderlund C."/>
            <person name="Wing R.A."/>
            <person name="Palmer L.E."/>
            <person name="de la Bastide M."/>
            <person name="Spiegel L."/>
            <person name="Nascimento L."/>
            <person name="Zutavern T."/>
            <person name="O'Shaughnessy A."/>
            <person name="Dike S."/>
            <person name="Dedhia N."/>
            <person name="Preston R."/>
            <person name="Balija V."/>
            <person name="McCombie W.R."/>
            <person name="Chow T."/>
            <person name="Chen H."/>
            <person name="Chung M."/>
            <person name="Chen C."/>
            <person name="Shaw J."/>
            <person name="Wu H."/>
            <person name="Hsiao K."/>
            <person name="Chao Y."/>
            <person name="Chu M."/>
            <person name="Cheng C."/>
            <person name="Hour A."/>
            <person name="Lee P."/>
            <person name="Lin S."/>
            <person name="Lin Y."/>
            <person name="Liou J."/>
            <person name="Liu S."/>
            <person name="Hsing Y."/>
            <person name="Raghuvanshi S."/>
            <person name="Mohanty A."/>
            <person name="Bharti A.K."/>
            <person name="Gaur A."/>
            <person name="Gupta V."/>
            <person name="Kumar D."/>
            <person name="Ravi V."/>
            <person name="Vij S."/>
            <person name="Kapur A."/>
            <person name="Khurana P."/>
            <person name="Khurana P."/>
            <person name="Khurana J.P."/>
            <person name="Tyagi A.K."/>
            <person name="Gaikwad K."/>
            <person name="Singh A."/>
            <person name="Dalal V."/>
            <person name="Srivastava S."/>
            <person name="Dixit A."/>
            <person name="Pal A.K."/>
            <person name="Ghazi I.A."/>
            <person name="Yadav M."/>
            <person name="Pandit A."/>
            <person name="Bhargava A."/>
            <person name="Sureshbabu K."/>
            <person name="Batra K."/>
            <person name="Sharma T.R."/>
            <person name="Mohapatra T."/>
            <person name="Singh N.K."/>
            <person name="Messing J."/>
            <person name="Nelson A.B."/>
            <person name="Fuks G."/>
            <person name="Kavchok S."/>
            <person name="Keizer G."/>
            <person name="Linton E."/>
            <person name="Llaca V."/>
            <person name="Song R."/>
            <person name="Tanyolac B."/>
            <person name="Young S."/>
            <person name="Ho-Il K."/>
            <person name="Hahn J.H."/>
            <person name="Sangsakoo G."/>
            <person name="Vanavichit A."/>
            <person name="de Mattos Luiz.A.T."/>
            <person name="Zimmer P.D."/>
            <person name="Malone G."/>
            <person name="Dellagostin O."/>
            <person name="de Oliveira A.C."/>
            <person name="Bevan M."/>
            <person name="Bancroft I."/>
            <person name="Minx P."/>
            <person name="Cordum H."/>
            <person name="Wilson R."/>
            <person name="Cheng Z."/>
            <person name="Jin W."/>
            <person name="Jiang J."/>
            <person name="Leong S.A."/>
            <person name="Iwama H."/>
            <person name="Gojobori T."/>
            <person name="Itoh T."/>
            <person name="Niimura Y."/>
            <person name="Fujii Y."/>
            <person name="Habara T."/>
            <person name="Sakai H."/>
            <person name="Sato Y."/>
            <person name="Wilson G."/>
            <person name="Kumar K."/>
            <person name="McCouch S."/>
            <person name="Juretic N."/>
            <person name="Hoen D."/>
            <person name="Wright S."/>
            <person name="Bruskiewich R."/>
            <person name="Bureau T."/>
            <person name="Miyao A."/>
            <person name="Hirochika H."/>
            <person name="Nishikawa T."/>
            <person name="Kadowaki K."/>
            <person name="Sugiura M."/>
            <person name="Burr B."/>
            <person name="Sasaki T."/>
        </authorList>
    </citation>
    <scope>NUCLEOTIDE SEQUENCE [LARGE SCALE GENOMIC DNA]</scope>
    <source>
        <strain evidence="3">cv. Nipponbare</strain>
    </source>
</reference>
<accession>Q75H56</accession>
<gene>
    <name evidence="2" type="primary">OSJNBb0007E22.32</name>
</gene>
<protein>
    <submittedName>
        <fullName evidence="2">Uncharacterized protein</fullName>
    </submittedName>
</protein>
<evidence type="ECO:0000313" key="2">
    <source>
        <dbReference type="EMBL" id="AAR00622.1"/>
    </source>
</evidence>
<reference evidence="3" key="2">
    <citation type="journal article" date="2008" name="Nucleic Acids Res.">
        <title>The rice annotation project database (RAP-DB): 2008 update.</title>
        <authorList>
            <consortium name="The rice annotation project (RAP)"/>
        </authorList>
    </citation>
    <scope>GENOME REANNOTATION</scope>
    <source>
        <strain evidence="3">cv. Nipponbare</strain>
    </source>
</reference>
<feature type="region of interest" description="Disordered" evidence="1">
    <location>
        <begin position="85"/>
        <end position="131"/>
    </location>
</feature>